<dbReference type="InterPro" id="IPR001584">
    <property type="entry name" value="Integrase_cat-core"/>
</dbReference>
<evidence type="ECO:0000256" key="9">
    <source>
        <dbReference type="SAM" id="MobiDB-lite"/>
    </source>
</evidence>
<dbReference type="GO" id="GO:0042575">
    <property type="term" value="C:DNA polymerase complex"/>
    <property type="evidence" value="ECO:0007669"/>
    <property type="project" value="UniProtKB-ARBA"/>
</dbReference>
<organism evidence="12 13">
    <name type="scientific">Parthenolecanium corni</name>
    <dbReference type="NCBI Taxonomy" id="536013"/>
    <lineage>
        <taxon>Eukaryota</taxon>
        <taxon>Metazoa</taxon>
        <taxon>Ecdysozoa</taxon>
        <taxon>Arthropoda</taxon>
        <taxon>Hexapoda</taxon>
        <taxon>Insecta</taxon>
        <taxon>Pterygota</taxon>
        <taxon>Neoptera</taxon>
        <taxon>Paraneoptera</taxon>
        <taxon>Hemiptera</taxon>
        <taxon>Sternorrhyncha</taxon>
        <taxon>Coccoidea</taxon>
        <taxon>Coccidae</taxon>
        <taxon>Parthenolecanium</taxon>
    </lineage>
</organism>
<dbReference type="PANTHER" id="PTHR37984">
    <property type="entry name" value="PROTEIN CBG26694"/>
    <property type="match status" value="1"/>
</dbReference>
<evidence type="ECO:0000256" key="5">
    <source>
        <dbReference type="ARBA" id="ARBA00022759"/>
    </source>
</evidence>
<dbReference type="Pfam" id="PF00665">
    <property type="entry name" value="rve"/>
    <property type="match status" value="1"/>
</dbReference>
<dbReference type="Pfam" id="PF17917">
    <property type="entry name" value="RT_RNaseH"/>
    <property type="match status" value="1"/>
</dbReference>
<feature type="compositionally biased region" description="Basic and acidic residues" evidence="9">
    <location>
        <begin position="214"/>
        <end position="244"/>
    </location>
</feature>
<dbReference type="Pfam" id="PF17921">
    <property type="entry name" value="Integrase_H2C2"/>
    <property type="match status" value="1"/>
</dbReference>
<dbReference type="InterPro" id="IPR000477">
    <property type="entry name" value="RT_dom"/>
</dbReference>
<reference evidence="12 13" key="1">
    <citation type="submission" date="2024-03" db="EMBL/GenBank/DDBJ databases">
        <title>Adaptation during the transition from Ophiocordyceps entomopathogen to insect associate is accompanied by gene loss and intensified selection.</title>
        <authorList>
            <person name="Ward C.M."/>
            <person name="Onetto C.A."/>
            <person name="Borneman A.R."/>
        </authorList>
    </citation>
    <scope>NUCLEOTIDE SEQUENCE [LARGE SCALE GENOMIC DNA]</scope>
    <source>
        <strain evidence="12">AWRI1</strain>
        <tissue evidence="12">Single Adult Female</tissue>
    </source>
</reference>
<proteinExistence type="predicted"/>
<evidence type="ECO:0000313" key="12">
    <source>
        <dbReference type="EMBL" id="KAK7595551.1"/>
    </source>
</evidence>
<dbReference type="SUPFAM" id="SSF53098">
    <property type="entry name" value="Ribonuclease H-like"/>
    <property type="match status" value="1"/>
</dbReference>
<dbReference type="GO" id="GO:0003676">
    <property type="term" value="F:nucleic acid binding"/>
    <property type="evidence" value="ECO:0007669"/>
    <property type="project" value="InterPro"/>
</dbReference>
<dbReference type="Gene3D" id="2.40.70.10">
    <property type="entry name" value="Acid Proteases"/>
    <property type="match status" value="1"/>
</dbReference>
<dbReference type="GO" id="GO:0016787">
    <property type="term" value="F:hydrolase activity"/>
    <property type="evidence" value="ECO:0007669"/>
    <property type="project" value="UniProtKB-KW"/>
</dbReference>
<name>A0AAN9TL71_9HEMI</name>
<evidence type="ECO:0000256" key="2">
    <source>
        <dbReference type="ARBA" id="ARBA00022679"/>
    </source>
</evidence>
<evidence type="ECO:0000256" key="7">
    <source>
        <dbReference type="ARBA" id="ARBA00022918"/>
    </source>
</evidence>
<feature type="coiled-coil region" evidence="8">
    <location>
        <begin position="2187"/>
        <end position="2245"/>
    </location>
</feature>
<dbReference type="InterPro" id="IPR012337">
    <property type="entry name" value="RNaseH-like_sf"/>
</dbReference>
<evidence type="ECO:0000259" key="11">
    <source>
        <dbReference type="PROSITE" id="PS50994"/>
    </source>
</evidence>
<dbReference type="Gene3D" id="3.30.420.10">
    <property type="entry name" value="Ribonuclease H-like superfamily/Ribonuclease H"/>
    <property type="match status" value="1"/>
</dbReference>
<evidence type="ECO:0000259" key="10">
    <source>
        <dbReference type="PROSITE" id="PS50878"/>
    </source>
</evidence>
<dbReference type="PROSITE" id="PS50994">
    <property type="entry name" value="INTEGRASE"/>
    <property type="match status" value="1"/>
</dbReference>
<dbReference type="CDD" id="cd01647">
    <property type="entry name" value="RT_LTR"/>
    <property type="match status" value="1"/>
</dbReference>
<dbReference type="InterPro" id="IPR036397">
    <property type="entry name" value="RNaseH_sf"/>
</dbReference>
<feature type="compositionally biased region" description="Basic residues" evidence="9">
    <location>
        <begin position="407"/>
        <end position="416"/>
    </location>
</feature>
<dbReference type="Gene3D" id="3.10.20.370">
    <property type="match status" value="1"/>
</dbReference>
<dbReference type="CDD" id="cd09274">
    <property type="entry name" value="RNase_HI_RT_Ty3"/>
    <property type="match status" value="1"/>
</dbReference>
<dbReference type="EMBL" id="JBBCAQ010000018">
    <property type="protein sequence ID" value="KAK7595551.1"/>
    <property type="molecule type" value="Genomic_DNA"/>
</dbReference>
<evidence type="ECO:0000256" key="4">
    <source>
        <dbReference type="ARBA" id="ARBA00022722"/>
    </source>
</evidence>
<comment type="caution">
    <text evidence="12">The sequence shown here is derived from an EMBL/GenBank/DDBJ whole genome shotgun (WGS) entry which is preliminary data.</text>
</comment>
<dbReference type="Pfam" id="PF00078">
    <property type="entry name" value="RVT_1"/>
    <property type="match status" value="1"/>
</dbReference>
<keyword evidence="4" id="KW-0540">Nuclease</keyword>
<protein>
    <recommendedName>
        <fullName evidence="1">RNA-directed DNA polymerase</fullName>
        <ecNumber evidence="1">2.7.7.49</ecNumber>
    </recommendedName>
</protein>
<keyword evidence="13" id="KW-1185">Reference proteome</keyword>
<keyword evidence="7" id="KW-0695">RNA-directed DNA polymerase</keyword>
<feature type="domain" description="Integrase catalytic" evidence="11">
    <location>
        <begin position="1872"/>
        <end position="2029"/>
    </location>
</feature>
<evidence type="ECO:0000256" key="3">
    <source>
        <dbReference type="ARBA" id="ARBA00022695"/>
    </source>
</evidence>
<dbReference type="InterPro" id="IPR021109">
    <property type="entry name" value="Peptidase_aspartic_dom_sf"/>
</dbReference>
<evidence type="ECO:0000256" key="6">
    <source>
        <dbReference type="ARBA" id="ARBA00022801"/>
    </source>
</evidence>
<keyword evidence="3" id="KW-0548">Nucleotidyltransferase</keyword>
<gene>
    <name evidence="12" type="ORF">V9T40_013376</name>
</gene>
<evidence type="ECO:0000313" key="13">
    <source>
        <dbReference type="Proteomes" id="UP001367676"/>
    </source>
</evidence>
<evidence type="ECO:0000256" key="1">
    <source>
        <dbReference type="ARBA" id="ARBA00012493"/>
    </source>
</evidence>
<keyword evidence="8" id="KW-0175">Coiled coil</keyword>
<feature type="compositionally biased region" description="Basic and acidic residues" evidence="9">
    <location>
        <begin position="31"/>
        <end position="50"/>
    </location>
</feature>
<keyword evidence="5" id="KW-0255">Endonuclease</keyword>
<dbReference type="InterPro" id="IPR043128">
    <property type="entry name" value="Rev_trsase/Diguanyl_cyclase"/>
</dbReference>
<dbReference type="InterPro" id="IPR050951">
    <property type="entry name" value="Retrovirus_Pol_polyprotein"/>
</dbReference>
<dbReference type="PROSITE" id="PS50878">
    <property type="entry name" value="RT_POL"/>
    <property type="match status" value="1"/>
</dbReference>
<dbReference type="FunFam" id="3.30.70.270:FF:000020">
    <property type="entry name" value="Transposon Tf2-6 polyprotein-like Protein"/>
    <property type="match status" value="1"/>
</dbReference>
<dbReference type="InterPro" id="IPR043502">
    <property type="entry name" value="DNA/RNA_pol_sf"/>
</dbReference>
<dbReference type="Gene3D" id="3.10.10.10">
    <property type="entry name" value="HIV Type 1 Reverse Transcriptase, subunit A, domain 1"/>
    <property type="match status" value="1"/>
</dbReference>
<feature type="compositionally biased region" description="Acidic residues" evidence="9">
    <location>
        <begin position="1029"/>
        <end position="1046"/>
    </location>
</feature>
<accession>A0AAN9TL71</accession>
<dbReference type="SUPFAM" id="SSF56672">
    <property type="entry name" value="DNA/RNA polymerases"/>
    <property type="match status" value="1"/>
</dbReference>
<dbReference type="InterPro" id="IPR041588">
    <property type="entry name" value="Integrase_H2C2"/>
</dbReference>
<feature type="region of interest" description="Disordered" evidence="9">
    <location>
        <begin position="1"/>
        <end position="50"/>
    </location>
</feature>
<sequence length="2769" mass="321387">MSYRPRHYDGRYRRADETPQHRGGRKKKPNRHSDYDSEDDRKAPYDDRRDNVGATCQHYFEPHLFALSPKEKTELFTVDIEKSREIVEKYKKKQVDIPEIVEIEDIDNLEVDDLKKKLKETFEVQKEYRTILNDYLTDEQSNRENDLRKMEEVVRKLSKYELEVKNETPTHPRYYSESMNKYREGLPRGNKPIIRDSLESFSGNPKIAASTSIHKHDDIGDTGTDIKEDKHNDGIRDEIPERRNSRGKRYSPPAKREEAEKRRSERRGERYEEYRRRSRDRDEDRNRYRDDRDRYRDERDRDREPDRRPGGREGHRDHRDSDPDDEDKRKPDRGRRNSRDDGNDRSRRHYGDDRDKSRRDKDDSRRSRRDRYSSDDDYEPDKDELWSDYINEEESETSESEREYSKRGIKPNRSRRSGSGSRYNIQLPCLDPTKMDPYKENDTRSPPMFVEEFEGLTDHIKGDEKLRGVLFRQLFKEVLYSRCTTMPRKVPYPIMKSWFLQVAWSKSAKRARCNQILSWTRQSVGVENIAAFLQIINTKLIECEVNAADRFVFVTQKAPMSYVVSLQEKDFKSPKALNVALSRIERKKANHKIVNKFSYAYRENEKSEKEKSKRPFTRTKAVAAIGVGNETDAYTTDNAIQSDDEDSSGNENKTSTLIDKTQVKEKKDRLKNKIVTENPVEKSTAVNVSENGELEKIVEQPKLLETESSENCYFVKSGATKTFARNDNIGKFDSRKETFNVSKTEDVKPISKPIEIMPHVLSLEENPVTPRWLNYRVFGDPSFLSWLTKSKNSNLYGKVDPKVKSFPKIFRPYSLLNAAKDCTRKDDEIIIGMTEYMIDDRDFDLDDFTAKLKQLLQYLFDEIKIKTAIVATIPIRPERQRDGAYRGRIKQVNSKLWELKNNLNRMFIFDVQKKLTPSPTIGEDGKIDARNGYYEIPTEGGKDHMRYTFEGAMKMDLELADTIRKFIPSSTEPPMCAVYMIDSRGKMEGLTFTGSEFTLPPLTNTNEVQQQEEETVPEKKKEESPSAENESEIESEDFTPYEDEDVFTAPSDFDSEGSQNVSENDSNFIVSCLGEDELHSSSEDKNCSAIDRERKEHMYMPVYIGEKTYSIMLDSGSRDSYITKEQLEVIEANHPGINVYKVKHIDNSIKVAAGATTLKTIYMCRIDMFIIDLDGLKHQVSIPLKVVKELHISIIVGQELLETLYGLVVDHKYRIAEWRLNPESDDRTPFKLYTYHEMRGMDAILLTIPEDLKIDSQVKKDIESLKLEESDSVRDRFLKTLIDVNPMFEDKIRGCTAGFHEFRMDPSIPHMDPKERLVPKSMQGEADALMENWLKNEIVKQGSSDYYSPLLAVRKPNGELRLCLDCREINKYMRAHGETVPKIDEIKTRFHSSRYFSKIDFRSGFLQIQLEEESKKYTGFRYKGTPYLHNRVPFGTKDSMPAFIRIMKIVLADCDQFACAYVDDILIHSATAEDHLKHLDIVLKKANAANMAIRLDKCSFFESSAKYLGYVIDRQGISPDPARAEAITQYARPTDKKSARSFLGVVGYYRNHIHRCSDLEVPLRDLTRIDTPFVWEGKHQIAFDLLKRQIAKRLLNVHPDWSKPFFIATDASNYAIAGMIIQIRDDGQQDVVAMCSRMLNKAERNYQTFEKELLAMVYTLQKNRYMLLGYEIHWKTDHHALTYFLKTAESTSQRVNRWRLYINNYDIKAIEHIPGKDNVAPDALSRYFEVINGPKDMTYPPVMFIGDNGQGGNSLETIMANMNGLQKRCPEVRKAVREKIRNVEILNGIAYYINRDGQSRIYAPVCVRADFIRFYHDKYSHPGVKKTLQVIRRHFDWPKCKDQVVDFCRNCMTCRKNKAINYSPVGQFKSIEAKEPLEMISVDVFGPVTKTDRGNTKLIVIMDVFTKFTRLYPVAKTAMNDCCEAINSFISEYGKVKIILTDRALTFTSPKWKQYWHEKGVRIRLTSVYTPQSNPVETRMKVIGDCLRIYCPSEHHKWDEHLEKIERRLNETEHVVTGTAPITLFQQKTFDASGDLIDIPDPEFTEIKNKAVENTKKMLEQRKKFYSKLNNRFVKLSVGDKVLAKFVQLSNAAKRQTGKLFHKWKGPYTISKVLGQNAYQFVDDAGNQYERHIRHLQKVSRSRNVLVDCSNTVLEARAQTIDDDELANTAQIVQLEEDVVEDGIRALNTKQEVLESLREDLIAYKARCGRYRAYIERRKTEIDTRRAIEAQNARAREEAALAQANVVQDEPMDLSRNIRQEEGRQHIEQQHNLPVVRLQRFDQQRPQIVIRRCDAPVRQPDPVPQPPVIMAEQQPLNDINEEPEVEIVPEQQEEVMDVEVYGEDDEITDSDTGKGINLINLVTLVDSEIVKNPKRKRKRKNILSKSNGFAKRFVNKAKVIPNVRESTLSKIAQSKKVMSCSKSKQDEIYTQIFENREQKSTLSKFKIGKKGDSAKNEINNGVEIQSVNRSGALKVIKTIDVNSIKPGHCKVTFENKLREKFHKRFHEPIGNNKFVDYTDDDIDEVEEAIYDQAINEMENVANVQPEIVQNWAEEVRAAEVIQDRQQQRAEVANAQPEIAPVQNVHMQPLPREPIAPLRWNNTRFGLEALDIIREYGRDIIIRVRLNEDRPEKAMVHLSTDIDINVVGERVVTQWGGVFTYLAGTRTNALPDIHCQLDGAPFVYNGLKRRYRVTMFPFVDSQNDSLIATAWLVPPLGHTPDFSLERIVLGNDFLREHIHSINPGLMEITLRAENDNLVRKRYQLRQRMRT</sequence>
<dbReference type="Gene3D" id="1.10.340.70">
    <property type="match status" value="1"/>
</dbReference>
<dbReference type="EC" id="2.7.7.49" evidence="1"/>
<dbReference type="GO" id="GO:0004519">
    <property type="term" value="F:endonuclease activity"/>
    <property type="evidence" value="ECO:0007669"/>
    <property type="project" value="UniProtKB-KW"/>
</dbReference>
<keyword evidence="2" id="KW-0808">Transferase</keyword>
<evidence type="ECO:0000256" key="8">
    <source>
        <dbReference type="SAM" id="Coils"/>
    </source>
</evidence>
<keyword evidence="6" id="KW-0378">Hydrolase</keyword>
<dbReference type="GO" id="GO:0003964">
    <property type="term" value="F:RNA-directed DNA polymerase activity"/>
    <property type="evidence" value="ECO:0007669"/>
    <property type="project" value="UniProtKB-KW"/>
</dbReference>
<feature type="region of interest" description="Disordered" evidence="9">
    <location>
        <begin position="634"/>
        <end position="656"/>
    </location>
</feature>
<feature type="compositionally biased region" description="Basic and acidic residues" evidence="9">
    <location>
        <begin position="1"/>
        <end position="20"/>
    </location>
</feature>
<feature type="compositionally biased region" description="Basic and acidic residues" evidence="9">
    <location>
        <begin position="254"/>
        <end position="374"/>
    </location>
</feature>
<dbReference type="Gene3D" id="3.30.70.270">
    <property type="match status" value="2"/>
</dbReference>
<feature type="region of interest" description="Disordered" evidence="9">
    <location>
        <begin position="170"/>
        <end position="438"/>
    </location>
</feature>
<dbReference type="Proteomes" id="UP001367676">
    <property type="component" value="Unassembled WGS sequence"/>
</dbReference>
<dbReference type="PANTHER" id="PTHR37984:SF5">
    <property type="entry name" value="PROTEIN NYNRIN-LIKE"/>
    <property type="match status" value="1"/>
</dbReference>
<feature type="domain" description="Reverse transcriptase" evidence="10">
    <location>
        <begin position="1334"/>
        <end position="1512"/>
    </location>
</feature>
<feature type="region of interest" description="Disordered" evidence="9">
    <location>
        <begin position="992"/>
        <end position="1062"/>
    </location>
</feature>
<dbReference type="InterPro" id="IPR041373">
    <property type="entry name" value="RT_RNaseH"/>
</dbReference>
<dbReference type="GO" id="GO:0015074">
    <property type="term" value="P:DNA integration"/>
    <property type="evidence" value="ECO:0007669"/>
    <property type="project" value="InterPro"/>
</dbReference>